<dbReference type="InterPro" id="IPR004776">
    <property type="entry name" value="Mem_transp_PIN-like"/>
</dbReference>
<evidence type="ECO:0000256" key="4">
    <source>
        <dbReference type="ARBA" id="ARBA00022475"/>
    </source>
</evidence>
<sequence>MLEFWNTILFSLSVTGPIFILLALGAWLRQRQSLNDAFIEVGSRLVFTWALPALLFVSIAKTHIDATTNFQLIAYGLVAMSILFVLTEILAHFTVQPPEDRGVVVQSIFRSNMAIIGLAYCVNAYGEVALVAASLYVGILSILFNILGVITLSRSLHKQQGIGGILRNIVSNPLIIAIVLALPFAWWDVRPPELLMKAGKTLADMTLPLALLCTGASLDFHTLKQEMNKTLLATFSKLVLIPVLFTAGGWWFGFRGMDLGILLLMSSAPTAAASYVMARAMGGNATLAANTVVLTTLGSLLTTSLGVMVLQSRGLM</sequence>
<feature type="transmembrane region" description="Helical" evidence="8">
    <location>
        <begin position="165"/>
        <end position="186"/>
    </location>
</feature>
<dbReference type="EMBL" id="CP072748">
    <property type="protein sequence ID" value="QTX09928.1"/>
    <property type="molecule type" value="Genomic_DNA"/>
</dbReference>
<organism evidence="10">
    <name type="scientific">Thiothrix fructosivorans</name>
    <dbReference type="NCBI Taxonomy" id="111770"/>
    <lineage>
        <taxon>Bacteria</taxon>
        <taxon>Pseudomonadati</taxon>
        <taxon>Pseudomonadota</taxon>
        <taxon>Gammaproteobacteria</taxon>
        <taxon>Thiotrichales</taxon>
        <taxon>Thiotrichaceae</taxon>
        <taxon>Thiothrix</taxon>
    </lineage>
</organism>
<dbReference type="GO" id="GO:0005886">
    <property type="term" value="C:plasma membrane"/>
    <property type="evidence" value="ECO:0007669"/>
    <property type="project" value="UniProtKB-SubCell"/>
</dbReference>
<keyword evidence="11" id="KW-1185">Reference proteome</keyword>
<keyword evidence="7 8" id="KW-0472">Membrane</keyword>
<feature type="transmembrane region" description="Helical" evidence="8">
    <location>
        <begin position="72"/>
        <end position="95"/>
    </location>
</feature>
<feature type="transmembrane region" description="Helical" evidence="8">
    <location>
        <begin position="259"/>
        <end position="278"/>
    </location>
</feature>
<feature type="transmembrane region" description="Helical" evidence="8">
    <location>
        <begin position="41"/>
        <end position="60"/>
    </location>
</feature>
<evidence type="ECO:0000313" key="9">
    <source>
        <dbReference type="EMBL" id="MBO0615136.1"/>
    </source>
</evidence>
<dbReference type="RefSeq" id="WP_207252865.1">
    <property type="nucleotide sequence ID" value="NZ_JAFMPM010000008.1"/>
</dbReference>
<name>A0A8B0SIM1_9GAMM</name>
<dbReference type="PANTHER" id="PTHR36838:SF4">
    <property type="entry name" value="AUXIN EFFLUX CARRIER FAMILY PROTEIN"/>
    <property type="match status" value="1"/>
</dbReference>
<proteinExistence type="inferred from homology"/>
<protein>
    <submittedName>
        <fullName evidence="10">AEC family transporter</fullName>
    </submittedName>
</protein>
<feature type="transmembrane region" description="Helical" evidence="8">
    <location>
        <begin position="287"/>
        <end position="310"/>
    </location>
</feature>
<dbReference type="GO" id="GO:0055085">
    <property type="term" value="P:transmembrane transport"/>
    <property type="evidence" value="ECO:0007669"/>
    <property type="project" value="InterPro"/>
</dbReference>
<evidence type="ECO:0000313" key="11">
    <source>
        <dbReference type="Proteomes" id="UP000664466"/>
    </source>
</evidence>
<evidence type="ECO:0000256" key="7">
    <source>
        <dbReference type="ARBA" id="ARBA00023136"/>
    </source>
</evidence>
<dbReference type="EMBL" id="JAFMPM010000008">
    <property type="protein sequence ID" value="MBO0615136.1"/>
    <property type="molecule type" value="Genomic_DNA"/>
</dbReference>
<evidence type="ECO:0000256" key="1">
    <source>
        <dbReference type="ARBA" id="ARBA00004651"/>
    </source>
</evidence>
<gene>
    <name evidence="10" type="ORF">J1836_015140</name>
    <name evidence="9" type="ORF">J1836_19750</name>
</gene>
<keyword evidence="5 8" id="KW-0812">Transmembrane</keyword>
<keyword evidence="6 8" id="KW-1133">Transmembrane helix</keyword>
<evidence type="ECO:0000256" key="3">
    <source>
        <dbReference type="ARBA" id="ARBA00022448"/>
    </source>
</evidence>
<keyword evidence="4" id="KW-1003">Cell membrane</keyword>
<keyword evidence="3" id="KW-0813">Transport</keyword>
<dbReference type="Gene3D" id="1.20.1530.20">
    <property type="match status" value="1"/>
</dbReference>
<comment type="similarity">
    <text evidence="2">Belongs to the auxin efflux carrier (TC 2.A.69) family.</text>
</comment>
<evidence type="ECO:0000313" key="10">
    <source>
        <dbReference type="EMBL" id="QTX09928.1"/>
    </source>
</evidence>
<reference evidence="10" key="2">
    <citation type="submission" date="2021-04" db="EMBL/GenBank/DDBJ databases">
        <title>Complete Genome and methylome analysis of Thiothrix fructosivorans ATCC 49748.</title>
        <authorList>
            <person name="Fomenkov A."/>
            <person name="Sun L."/>
            <person name="Vincze T."/>
            <person name="Grabovich M.Y."/>
            <person name="Roberts R.J."/>
        </authorList>
    </citation>
    <scope>NUCLEOTIDE SEQUENCE</scope>
    <source>
        <strain evidence="10">ATCC 49748</strain>
    </source>
</reference>
<evidence type="ECO:0000256" key="5">
    <source>
        <dbReference type="ARBA" id="ARBA00022692"/>
    </source>
</evidence>
<feature type="transmembrane region" description="Helical" evidence="8">
    <location>
        <begin position="131"/>
        <end position="153"/>
    </location>
</feature>
<comment type="subcellular location">
    <subcellularLocation>
        <location evidence="1">Cell membrane</location>
        <topology evidence="1">Multi-pass membrane protein</topology>
    </subcellularLocation>
</comment>
<dbReference type="AlphaFoldDB" id="A0A8B0SIM1"/>
<dbReference type="PANTHER" id="PTHR36838">
    <property type="entry name" value="AUXIN EFFLUX CARRIER FAMILY PROTEIN"/>
    <property type="match status" value="1"/>
</dbReference>
<feature type="transmembrane region" description="Helical" evidence="8">
    <location>
        <begin position="235"/>
        <end position="253"/>
    </location>
</feature>
<feature type="transmembrane region" description="Helical" evidence="8">
    <location>
        <begin position="6"/>
        <end position="29"/>
    </location>
</feature>
<evidence type="ECO:0000256" key="6">
    <source>
        <dbReference type="ARBA" id="ARBA00022989"/>
    </source>
</evidence>
<dbReference type="InterPro" id="IPR038770">
    <property type="entry name" value="Na+/solute_symporter_sf"/>
</dbReference>
<reference evidence="9 11" key="1">
    <citation type="submission" date="2021-03" db="EMBL/GenBank/DDBJ databases">
        <title>Draft genome and methylome analysis of Thiotrix fructosivoruns ATCC 49748.</title>
        <authorList>
            <person name="Fomenkov A."/>
            <person name="Grabovich M.Y."/>
            <person name="Roberts R.J."/>
        </authorList>
    </citation>
    <scope>NUCLEOTIDE SEQUENCE [LARGE SCALE GENOMIC DNA]</scope>
    <source>
        <strain evidence="9 11">ATCC 49748</strain>
    </source>
</reference>
<dbReference type="Proteomes" id="UP000664466">
    <property type="component" value="Unassembled WGS sequence"/>
</dbReference>
<evidence type="ECO:0000256" key="2">
    <source>
        <dbReference type="ARBA" id="ARBA00010145"/>
    </source>
</evidence>
<dbReference type="Pfam" id="PF03547">
    <property type="entry name" value="Mem_trans"/>
    <property type="match status" value="2"/>
</dbReference>
<accession>A0A8B0SIM1</accession>
<evidence type="ECO:0000256" key="8">
    <source>
        <dbReference type="SAM" id="Phobius"/>
    </source>
</evidence>